<dbReference type="Gene3D" id="3.90.76.10">
    <property type="entry name" value="Dipeptide-binding Protein, Domain 1"/>
    <property type="match status" value="1"/>
</dbReference>
<dbReference type="SUPFAM" id="SSF53850">
    <property type="entry name" value="Periplasmic binding protein-like II"/>
    <property type="match status" value="1"/>
</dbReference>
<name>A0A6N7XL09_9FIRM</name>
<dbReference type="Gene3D" id="3.40.190.10">
    <property type="entry name" value="Periplasmic binding protein-like II"/>
    <property type="match status" value="1"/>
</dbReference>
<keyword evidence="2" id="KW-0813">Transport</keyword>
<evidence type="ECO:0000313" key="6">
    <source>
        <dbReference type="EMBL" id="MST70271.1"/>
    </source>
</evidence>
<organism evidence="6 7">
    <name type="scientific">Mogibacterium kristiansenii</name>
    <dbReference type="NCBI Taxonomy" id="2606708"/>
    <lineage>
        <taxon>Bacteria</taxon>
        <taxon>Bacillati</taxon>
        <taxon>Bacillota</taxon>
        <taxon>Clostridia</taxon>
        <taxon>Peptostreptococcales</taxon>
        <taxon>Anaerovoracaceae</taxon>
        <taxon>Mogibacterium</taxon>
    </lineage>
</organism>
<dbReference type="EMBL" id="VUNA01000004">
    <property type="protein sequence ID" value="MST70271.1"/>
    <property type="molecule type" value="Genomic_DNA"/>
</dbReference>
<feature type="domain" description="Solute-binding protein family 5" evidence="5">
    <location>
        <begin position="74"/>
        <end position="434"/>
    </location>
</feature>
<dbReference type="InterPro" id="IPR030678">
    <property type="entry name" value="Peptide/Ni-bd"/>
</dbReference>
<gene>
    <name evidence="6" type="ORF">FYJ65_02770</name>
</gene>
<dbReference type="InterPro" id="IPR000914">
    <property type="entry name" value="SBP_5_dom"/>
</dbReference>
<dbReference type="RefSeq" id="WP_154553834.1">
    <property type="nucleotide sequence ID" value="NZ_VUNA01000004.1"/>
</dbReference>
<dbReference type="PANTHER" id="PTHR30290:SF9">
    <property type="entry name" value="OLIGOPEPTIDE-BINDING PROTEIN APPA"/>
    <property type="match status" value="1"/>
</dbReference>
<protein>
    <submittedName>
        <fullName evidence="6">ABC transporter substrate-binding protein</fullName>
    </submittedName>
</protein>
<dbReference type="Gene3D" id="3.10.105.10">
    <property type="entry name" value="Dipeptide-binding Protein, Domain 3"/>
    <property type="match status" value="1"/>
</dbReference>
<comment type="caution">
    <text evidence="6">The sequence shown here is derived from an EMBL/GenBank/DDBJ whole genome shotgun (WGS) entry which is preliminary data.</text>
</comment>
<feature type="chain" id="PRO_5039280921" evidence="4">
    <location>
        <begin position="26"/>
        <end position="520"/>
    </location>
</feature>
<dbReference type="PIRSF" id="PIRSF002741">
    <property type="entry name" value="MppA"/>
    <property type="match status" value="1"/>
</dbReference>
<evidence type="ECO:0000259" key="5">
    <source>
        <dbReference type="Pfam" id="PF00496"/>
    </source>
</evidence>
<dbReference type="PANTHER" id="PTHR30290">
    <property type="entry name" value="PERIPLASMIC BINDING COMPONENT OF ABC TRANSPORTER"/>
    <property type="match status" value="1"/>
</dbReference>
<evidence type="ECO:0000256" key="2">
    <source>
        <dbReference type="ARBA" id="ARBA00022448"/>
    </source>
</evidence>
<keyword evidence="3 4" id="KW-0732">Signal</keyword>
<dbReference type="Proteomes" id="UP000469424">
    <property type="component" value="Unassembled WGS sequence"/>
</dbReference>
<dbReference type="GO" id="GO:0015833">
    <property type="term" value="P:peptide transport"/>
    <property type="evidence" value="ECO:0007669"/>
    <property type="project" value="TreeGrafter"/>
</dbReference>
<dbReference type="PROSITE" id="PS51257">
    <property type="entry name" value="PROKAR_LIPOPROTEIN"/>
    <property type="match status" value="1"/>
</dbReference>
<dbReference type="GO" id="GO:0043190">
    <property type="term" value="C:ATP-binding cassette (ABC) transporter complex"/>
    <property type="evidence" value="ECO:0007669"/>
    <property type="project" value="InterPro"/>
</dbReference>
<evidence type="ECO:0000256" key="1">
    <source>
        <dbReference type="ARBA" id="ARBA00005695"/>
    </source>
</evidence>
<reference evidence="6 7" key="1">
    <citation type="submission" date="2019-08" db="EMBL/GenBank/DDBJ databases">
        <title>In-depth cultivation of the pig gut microbiome towards novel bacterial diversity and tailored functional studies.</title>
        <authorList>
            <person name="Wylensek D."/>
            <person name="Hitch T.C.A."/>
            <person name="Clavel T."/>
        </authorList>
    </citation>
    <scope>NUCLEOTIDE SEQUENCE [LARGE SCALE GENOMIC DNA]</scope>
    <source>
        <strain evidence="6 7">WCA-MUC-591-APC-4B</strain>
    </source>
</reference>
<feature type="signal peptide" evidence="4">
    <location>
        <begin position="1"/>
        <end position="25"/>
    </location>
</feature>
<dbReference type="AlphaFoldDB" id="A0A6N7XL09"/>
<comment type="similarity">
    <text evidence="1">Belongs to the bacterial solute-binding protein 5 family.</text>
</comment>
<sequence>MKNISKKWKRILPAMLLVLALAFLAGCGGETKPAGDTMVYGSQDYTAINPALYEHGEINLLIFAGLTAHDADNNVVPGLAEKWSYDKGAKTWTFRLRKNLTFHDGEPLTSADVKFTLESILNEKNGSEIVSNYADIKKISCPDARTVKIQLKEENVGFPEYMTIGILPKHLLEGKDLTTDEFNQKPVGAGPYKLTEWDEGQSITLERFDGYYAGKANIPKIIFKIVPDSATRLLQLESGDLDMAQLTPKDGKALMKKDSDCSVYEMDTADYRAIAYNFAGSKLFKKYPELANILSYGIDRQAILKSVLLGEGEIAYSPIQKNPFNDSSIEKFNYDPAKMKSLLEQDGWKKNKDGWYEKDGTELKFTIAAMSDDQVRVDMANMCAEQLKKEGIHATAENRKELDWAGQDACIIGWGSPFDADDHTYKVFTTGAGDNYTGYSSADVDRTLEAARSTDDNSLRKQYYSTFLHRMTEQMPFTYIAYIKANYGVNKAVKGVDKNVVLGHHGVGIFWNVADWKLER</sequence>
<accession>A0A6N7XL09</accession>
<dbReference type="GO" id="GO:0042597">
    <property type="term" value="C:periplasmic space"/>
    <property type="evidence" value="ECO:0007669"/>
    <property type="project" value="UniProtKB-ARBA"/>
</dbReference>
<keyword evidence="7" id="KW-1185">Reference proteome</keyword>
<proteinExistence type="inferred from homology"/>
<evidence type="ECO:0000313" key="7">
    <source>
        <dbReference type="Proteomes" id="UP000469424"/>
    </source>
</evidence>
<dbReference type="GO" id="GO:1904680">
    <property type="term" value="F:peptide transmembrane transporter activity"/>
    <property type="evidence" value="ECO:0007669"/>
    <property type="project" value="TreeGrafter"/>
</dbReference>
<dbReference type="InterPro" id="IPR039424">
    <property type="entry name" value="SBP_5"/>
</dbReference>
<evidence type="ECO:0000256" key="4">
    <source>
        <dbReference type="SAM" id="SignalP"/>
    </source>
</evidence>
<dbReference type="Pfam" id="PF00496">
    <property type="entry name" value="SBP_bac_5"/>
    <property type="match status" value="1"/>
</dbReference>
<evidence type="ECO:0000256" key="3">
    <source>
        <dbReference type="ARBA" id="ARBA00022729"/>
    </source>
</evidence>